<dbReference type="Pfam" id="PF00271">
    <property type="entry name" value="Helicase_C"/>
    <property type="match status" value="1"/>
</dbReference>
<dbReference type="GO" id="GO:0005524">
    <property type="term" value="F:ATP binding"/>
    <property type="evidence" value="ECO:0007669"/>
    <property type="project" value="UniProtKB-KW"/>
</dbReference>
<feature type="compositionally biased region" description="Basic and acidic residues" evidence="8">
    <location>
        <begin position="560"/>
        <end position="687"/>
    </location>
</feature>
<keyword evidence="2 7" id="KW-0378">Hydrolase</keyword>
<dbReference type="SMART" id="SM00490">
    <property type="entry name" value="HELICc"/>
    <property type="match status" value="1"/>
</dbReference>
<dbReference type="PROSITE" id="PS51192">
    <property type="entry name" value="HELICASE_ATP_BIND_1"/>
    <property type="match status" value="1"/>
</dbReference>
<evidence type="ECO:0000259" key="10">
    <source>
        <dbReference type="PROSITE" id="PS51194"/>
    </source>
</evidence>
<feature type="compositionally biased region" description="Basic and acidic residues" evidence="8">
    <location>
        <begin position="75"/>
        <end position="89"/>
    </location>
</feature>
<dbReference type="InterPro" id="IPR014014">
    <property type="entry name" value="RNA_helicase_DEAD_Q_motif"/>
</dbReference>
<dbReference type="Proteomes" id="UP000196138">
    <property type="component" value="Chromosome"/>
</dbReference>
<keyword evidence="13" id="KW-1185">Reference proteome</keyword>
<feature type="domain" description="Helicase C-terminal" evidence="10">
    <location>
        <begin position="371"/>
        <end position="534"/>
    </location>
</feature>
<proteinExistence type="inferred from homology"/>
<dbReference type="GO" id="GO:0003724">
    <property type="term" value="F:RNA helicase activity"/>
    <property type="evidence" value="ECO:0007669"/>
    <property type="project" value="InterPro"/>
</dbReference>
<evidence type="ECO:0000256" key="6">
    <source>
        <dbReference type="PROSITE-ProRule" id="PRU00552"/>
    </source>
</evidence>
<feature type="short sequence motif" description="Q motif" evidence="6">
    <location>
        <begin position="105"/>
        <end position="133"/>
    </location>
</feature>
<feature type="domain" description="DEAD-box RNA helicase Q" evidence="11">
    <location>
        <begin position="105"/>
        <end position="133"/>
    </location>
</feature>
<dbReference type="PANTHER" id="PTHR47959:SF17">
    <property type="entry name" value="ATP-DEPENDENT RNA HELICASE DEAD BOX FAMILY"/>
    <property type="match status" value="1"/>
</dbReference>
<dbReference type="PROSITE" id="PS51195">
    <property type="entry name" value="Q_MOTIF"/>
    <property type="match status" value="1"/>
</dbReference>
<evidence type="ECO:0000256" key="1">
    <source>
        <dbReference type="ARBA" id="ARBA00022741"/>
    </source>
</evidence>
<evidence type="ECO:0000256" key="3">
    <source>
        <dbReference type="ARBA" id="ARBA00022806"/>
    </source>
</evidence>
<evidence type="ECO:0008006" key="14">
    <source>
        <dbReference type="Google" id="ProtNLM"/>
    </source>
</evidence>
<comment type="similarity">
    <text evidence="5 7">Belongs to the DEAD box helicase family.</text>
</comment>
<dbReference type="GO" id="GO:0016787">
    <property type="term" value="F:hydrolase activity"/>
    <property type="evidence" value="ECO:0007669"/>
    <property type="project" value="UniProtKB-KW"/>
</dbReference>
<evidence type="ECO:0000256" key="5">
    <source>
        <dbReference type="ARBA" id="ARBA00038437"/>
    </source>
</evidence>
<keyword evidence="4 7" id="KW-0067">ATP-binding</keyword>
<evidence type="ECO:0000259" key="9">
    <source>
        <dbReference type="PROSITE" id="PS51192"/>
    </source>
</evidence>
<dbReference type="InterPro" id="IPR027417">
    <property type="entry name" value="P-loop_NTPase"/>
</dbReference>
<evidence type="ECO:0000259" key="11">
    <source>
        <dbReference type="PROSITE" id="PS51195"/>
    </source>
</evidence>
<dbReference type="EMBL" id="CP021455">
    <property type="protein sequence ID" value="ARU04995.1"/>
    <property type="molecule type" value="Genomic_DNA"/>
</dbReference>
<feature type="compositionally biased region" description="Basic and acidic residues" evidence="8">
    <location>
        <begin position="697"/>
        <end position="715"/>
    </location>
</feature>
<evidence type="ECO:0000256" key="8">
    <source>
        <dbReference type="SAM" id="MobiDB-lite"/>
    </source>
</evidence>
<evidence type="ECO:0000313" key="12">
    <source>
        <dbReference type="EMBL" id="ARU04995.1"/>
    </source>
</evidence>
<dbReference type="Pfam" id="PF00270">
    <property type="entry name" value="DEAD"/>
    <property type="match status" value="1"/>
</dbReference>
<dbReference type="PROSITE" id="PS00039">
    <property type="entry name" value="DEAD_ATP_HELICASE"/>
    <property type="match status" value="1"/>
</dbReference>
<dbReference type="AlphaFoldDB" id="A0A1Y0EMW2"/>
<dbReference type="CDD" id="cd00268">
    <property type="entry name" value="DEADc"/>
    <property type="match status" value="1"/>
</dbReference>
<name>A0A1Y0EMW2_9BURK</name>
<reference evidence="12 13" key="1">
    <citation type="submission" date="2017-05" db="EMBL/GenBank/DDBJ databases">
        <authorList>
            <person name="Song R."/>
            <person name="Chenine A.L."/>
            <person name="Ruprecht R.M."/>
        </authorList>
    </citation>
    <scope>NUCLEOTIDE SEQUENCE [LARGE SCALE GENOMIC DNA]</scope>
    <source>
        <strain evidence="12 13">DSM 26136</strain>
    </source>
</reference>
<feature type="domain" description="Helicase ATP-binding" evidence="9">
    <location>
        <begin position="144"/>
        <end position="356"/>
    </location>
</feature>
<dbReference type="InterPro" id="IPR014001">
    <property type="entry name" value="Helicase_ATP-bd"/>
</dbReference>
<evidence type="ECO:0000256" key="7">
    <source>
        <dbReference type="RuleBase" id="RU000492"/>
    </source>
</evidence>
<dbReference type="CDD" id="cd18787">
    <property type="entry name" value="SF2_C_DEAD"/>
    <property type="match status" value="1"/>
</dbReference>
<organism evidence="12 13">
    <name type="scientific">Comamonas serinivorans</name>
    <dbReference type="NCBI Taxonomy" id="1082851"/>
    <lineage>
        <taxon>Bacteria</taxon>
        <taxon>Pseudomonadati</taxon>
        <taxon>Pseudomonadota</taxon>
        <taxon>Betaproteobacteria</taxon>
        <taxon>Burkholderiales</taxon>
        <taxon>Comamonadaceae</taxon>
        <taxon>Comamonas</taxon>
    </lineage>
</organism>
<dbReference type="InterPro" id="IPR000629">
    <property type="entry name" value="RNA-helicase_DEAD-box_CS"/>
</dbReference>
<dbReference type="GO" id="GO:0005829">
    <property type="term" value="C:cytosol"/>
    <property type="evidence" value="ECO:0007669"/>
    <property type="project" value="TreeGrafter"/>
</dbReference>
<dbReference type="Gene3D" id="3.40.50.300">
    <property type="entry name" value="P-loop containing nucleotide triphosphate hydrolases"/>
    <property type="match status" value="2"/>
</dbReference>
<dbReference type="KEGG" id="cser:CCO03_10140"/>
<evidence type="ECO:0000256" key="4">
    <source>
        <dbReference type="ARBA" id="ARBA00022840"/>
    </source>
</evidence>
<dbReference type="InterPro" id="IPR001650">
    <property type="entry name" value="Helicase_C-like"/>
</dbReference>
<gene>
    <name evidence="12" type="ORF">CCO03_10140</name>
</gene>
<dbReference type="OrthoDB" id="8520957at2"/>
<feature type="region of interest" description="Disordered" evidence="8">
    <location>
        <begin position="1"/>
        <end position="23"/>
    </location>
</feature>
<dbReference type="SUPFAM" id="SSF52540">
    <property type="entry name" value="P-loop containing nucleoside triphosphate hydrolases"/>
    <property type="match status" value="1"/>
</dbReference>
<sequence length="729" mass="80120">MSDLAHTVPGNALPEQQATPESVSTIDALAREFDAAEVRALAERQADGSAQVKRLKADKAEQAAQARQAKQASDIQREAREAAAERADADTGADEPQNAEPVNAEAFAALGLAPELVQAVADLGFSDPTPVQAAAIPKAMPDGLSDARQYADLMVSSQTGSGKTAAFLLPVLNTLLKLQNSKFEREKAEWDAKVAAALANGEEAPKKPRRKNPLQSRHFQPAIPGALILCPTRELAQQVANDAIDLVRHCRGLRIATVVGGMPYQLQVAKLQNANLVVATPGRLLDLERSGQLKLNEVEFLVMDEADRMLDLGFADDLEAIHQLTGNRRQTMMFSATFAPRIQDLAMRVMHEGGKHVQRIQIDTPQEAHANIEQSLMWADNSVHKRQLLDHWLRDPAINQAIVFASTQIECDGLAEDLQQTGFAAVALHGALSQALRNRRLRALREGKVQILVATDVAARGIDVPTITHVFNFGLPMKAEDYTHRIGRTGRAGRDGIAVTFAEIRDRGRLFDIERYTRQAFQIATVPGLEPTLRFPVISERNGGRAPGGKGRHGGGRGRPGGDRGGRGAPRFDDRRNGPRMYRGEGDFNDQRAPRADRHDGPREGGFDQRRDFGGGRFEPRGNRGAEGRGDFRAPRPEGRFDPRGDARREPRFDDRAPRFDRAERPARGDFDDRRPATRREGHRDGFGSKPAAARPYEPRGQARDSRMGDRDGRSHAPQGRGGKRTHEY</sequence>
<dbReference type="GO" id="GO:0003676">
    <property type="term" value="F:nucleic acid binding"/>
    <property type="evidence" value="ECO:0007669"/>
    <property type="project" value="InterPro"/>
</dbReference>
<feature type="region of interest" description="Disordered" evidence="8">
    <location>
        <begin position="536"/>
        <end position="729"/>
    </location>
</feature>
<dbReference type="PANTHER" id="PTHR47959">
    <property type="entry name" value="ATP-DEPENDENT RNA HELICASE RHLE-RELATED"/>
    <property type="match status" value="1"/>
</dbReference>
<feature type="compositionally biased region" description="Low complexity" evidence="8">
    <location>
        <begin position="62"/>
        <end position="72"/>
    </location>
</feature>
<keyword evidence="3 7" id="KW-0347">Helicase</keyword>
<keyword evidence="1 7" id="KW-0547">Nucleotide-binding</keyword>
<dbReference type="InterPro" id="IPR044742">
    <property type="entry name" value="DEAD/DEAH_RhlB"/>
</dbReference>
<feature type="region of interest" description="Disordered" evidence="8">
    <location>
        <begin position="44"/>
        <end position="98"/>
    </location>
</feature>
<dbReference type="InterPro" id="IPR050079">
    <property type="entry name" value="DEAD_box_RNA_helicase"/>
</dbReference>
<dbReference type="PROSITE" id="PS51194">
    <property type="entry name" value="HELICASE_CTER"/>
    <property type="match status" value="1"/>
</dbReference>
<protein>
    <recommendedName>
        <fullName evidence="14">DEAD/DEAH box helicase</fullName>
    </recommendedName>
</protein>
<evidence type="ECO:0000256" key="2">
    <source>
        <dbReference type="ARBA" id="ARBA00022801"/>
    </source>
</evidence>
<dbReference type="InterPro" id="IPR011545">
    <property type="entry name" value="DEAD/DEAH_box_helicase_dom"/>
</dbReference>
<dbReference type="RefSeq" id="WP_087280662.1">
    <property type="nucleotide sequence ID" value="NZ_CP021455.1"/>
</dbReference>
<feature type="compositionally biased region" description="Polar residues" evidence="8">
    <location>
        <begin position="14"/>
        <end position="23"/>
    </location>
</feature>
<dbReference type="SMART" id="SM00487">
    <property type="entry name" value="DEXDc"/>
    <property type="match status" value="1"/>
</dbReference>
<accession>A0A1Y0EMW2</accession>
<evidence type="ECO:0000313" key="13">
    <source>
        <dbReference type="Proteomes" id="UP000196138"/>
    </source>
</evidence>